<proteinExistence type="predicted"/>
<accession>A0ACC0BWA5</accession>
<keyword evidence="2" id="KW-1185">Reference proteome</keyword>
<evidence type="ECO:0000313" key="1">
    <source>
        <dbReference type="EMBL" id="KAI5676856.1"/>
    </source>
</evidence>
<evidence type="ECO:0000313" key="2">
    <source>
        <dbReference type="Proteomes" id="UP001060085"/>
    </source>
</evidence>
<comment type="caution">
    <text evidence="1">The sequence shown here is derived from an EMBL/GenBank/DDBJ whole genome shotgun (WGS) entry which is preliminary data.</text>
</comment>
<protein>
    <submittedName>
        <fullName evidence="1">Uncharacterized protein</fullName>
    </submittedName>
</protein>
<dbReference type="Proteomes" id="UP001060085">
    <property type="component" value="Linkage Group LG02"/>
</dbReference>
<dbReference type="EMBL" id="CM044702">
    <property type="protein sequence ID" value="KAI5676856.1"/>
    <property type="molecule type" value="Genomic_DNA"/>
</dbReference>
<sequence>MNIFWLAVPMLSCFLGGFSEQVPGVINIGSIFSFDSVNGKVAKIAMHAAVEDINSDPSVLGGRKLVLSTHDSNYSGFLGIMGALQYMEFDTVAIIGPQTSVMAHVISHLANELHVPLLSFTALDPTLSSLQYPYFVQTAPSDLYQMTAIADMVSYFGFREVIAVFSDDDQSRNSIGTLDDKLVERRRKLSYKVALPPEPGIDDEQVTALLSKIKTMESRVIVVHTYLKTGILVFKLAQKLGMIGSGYVWIATTWLSSLMDSDTATLESTNSMQGALALRIHTPDSKRKRVFVSQWSKYSNGSIGLNTYGLYAYDTVWMVANAVKEFLESGGTVSFSNDSNLNFVGPGGTFNLSTLSIFDGGQQVLNNILHTDRMGLTGPIRFNQDRSLIHPAYDILNVVGPRFRQIGYWSNYSGLSVIPPESLYNKPANRSSSSQQLLSVIWPGRTKVTPRGWVFPNNGRELRIGVPHRVSYKDFVLVNESTGMVQGYCIDVFLAAIKLLPYAVPHKFILFGDGHKNPSYTALVNMIPSKVFDAVVGDTAIVTERTKFVDFTQPYAESGLVVVVPSRKLSSSAWAFLRPFSPLMWGVTAAFFLMIGVVIWILEHGVNDEFRGPPMKQLKTVLWFSFSTMFFAHRENTESTLGRMVLFIWLFVVLIITSSYTASLTSILTVQQLSASITGIESLIESNDAIGFQVGSFAQNYLSEELNIPKSRLIPLGSPEEYADALARGLVAAVVDERPYVDLFLSRYCRFRTVGEEFTRSGWGFAFPRDSPLAIDMSTAILKLSENGELRKIHDKWLNKRVCGPKGSQVESDQLDLDSFWGLFLVCGVACFLAVLIYFCSIFHQFKQHFPDQSLHSESVQRFFAFVDEKEEESKKRLKRKRLQMESISNGRK</sequence>
<gene>
    <name evidence="1" type="ORF">M9H77_07806</name>
</gene>
<name>A0ACC0BWA5_CATRO</name>
<organism evidence="1 2">
    <name type="scientific">Catharanthus roseus</name>
    <name type="common">Madagascar periwinkle</name>
    <name type="synonym">Vinca rosea</name>
    <dbReference type="NCBI Taxonomy" id="4058"/>
    <lineage>
        <taxon>Eukaryota</taxon>
        <taxon>Viridiplantae</taxon>
        <taxon>Streptophyta</taxon>
        <taxon>Embryophyta</taxon>
        <taxon>Tracheophyta</taxon>
        <taxon>Spermatophyta</taxon>
        <taxon>Magnoliopsida</taxon>
        <taxon>eudicotyledons</taxon>
        <taxon>Gunneridae</taxon>
        <taxon>Pentapetalae</taxon>
        <taxon>asterids</taxon>
        <taxon>lamiids</taxon>
        <taxon>Gentianales</taxon>
        <taxon>Apocynaceae</taxon>
        <taxon>Rauvolfioideae</taxon>
        <taxon>Vinceae</taxon>
        <taxon>Catharanthinae</taxon>
        <taxon>Catharanthus</taxon>
    </lineage>
</organism>
<reference evidence="2" key="1">
    <citation type="journal article" date="2023" name="Nat. Plants">
        <title>Single-cell RNA sequencing provides a high-resolution roadmap for understanding the multicellular compartmentation of specialized metabolism.</title>
        <authorList>
            <person name="Sun S."/>
            <person name="Shen X."/>
            <person name="Li Y."/>
            <person name="Li Y."/>
            <person name="Wang S."/>
            <person name="Li R."/>
            <person name="Zhang H."/>
            <person name="Shen G."/>
            <person name="Guo B."/>
            <person name="Wei J."/>
            <person name="Xu J."/>
            <person name="St-Pierre B."/>
            <person name="Chen S."/>
            <person name="Sun C."/>
        </authorList>
    </citation>
    <scope>NUCLEOTIDE SEQUENCE [LARGE SCALE GENOMIC DNA]</scope>
</reference>